<reference evidence="4" key="5">
    <citation type="submission" date="2015-04" db="UniProtKB">
        <authorList>
            <consortium name="EnsemblPlants"/>
        </authorList>
    </citation>
    <scope>IDENTIFICATION</scope>
    <source>
        <strain evidence="4">cv. Jemalong A17</strain>
    </source>
</reference>
<reference evidence="1" key="2">
    <citation type="submission" date="2007-03" db="EMBL/GenBank/DDBJ databases">
        <authorList>
            <consortium name="The International Medicago Genome Annotation Group"/>
        </authorList>
    </citation>
    <scope>NUCLEOTIDE SEQUENCE</scope>
</reference>
<reference evidence="1" key="1">
    <citation type="submission" date="2004-12" db="EMBL/GenBank/DDBJ databases">
        <authorList>
            <person name="Town C.D."/>
        </authorList>
    </citation>
    <scope>NUCLEOTIDE SEQUENCE</scope>
</reference>
<reference evidence="2 5" key="3">
    <citation type="journal article" date="2011" name="Nature">
        <title>The Medicago genome provides insight into the evolution of rhizobial symbioses.</title>
        <authorList>
            <person name="Young N.D."/>
            <person name="Debelle F."/>
            <person name="Oldroyd G.E."/>
            <person name="Geurts R."/>
            <person name="Cannon S.B."/>
            <person name="Udvardi M.K."/>
            <person name="Benedito V.A."/>
            <person name="Mayer K.F."/>
            <person name="Gouzy J."/>
            <person name="Schoof H."/>
            <person name="Van de Peer Y."/>
            <person name="Proost S."/>
            <person name="Cook D.R."/>
            <person name="Meyers B.C."/>
            <person name="Spannagl M."/>
            <person name="Cheung F."/>
            <person name="De Mita S."/>
            <person name="Krishnakumar V."/>
            <person name="Gundlach H."/>
            <person name="Zhou S."/>
            <person name="Mudge J."/>
            <person name="Bharti A.K."/>
            <person name="Murray J.D."/>
            <person name="Naoumkina M.A."/>
            <person name="Rosen B."/>
            <person name="Silverstein K.A."/>
            <person name="Tang H."/>
            <person name="Rombauts S."/>
            <person name="Zhao P.X."/>
            <person name="Zhou P."/>
            <person name="Barbe V."/>
            <person name="Bardou P."/>
            <person name="Bechner M."/>
            <person name="Bellec A."/>
            <person name="Berger A."/>
            <person name="Berges H."/>
            <person name="Bidwell S."/>
            <person name="Bisseling T."/>
            <person name="Choisne N."/>
            <person name="Couloux A."/>
            <person name="Denny R."/>
            <person name="Deshpande S."/>
            <person name="Dai X."/>
            <person name="Doyle J.J."/>
            <person name="Dudez A.M."/>
            <person name="Farmer A.D."/>
            <person name="Fouteau S."/>
            <person name="Franken C."/>
            <person name="Gibelin C."/>
            <person name="Gish J."/>
            <person name="Goldstein S."/>
            <person name="Gonzalez A.J."/>
            <person name="Green P.J."/>
            <person name="Hallab A."/>
            <person name="Hartog M."/>
            <person name="Hua A."/>
            <person name="Humphray S.J."/>
            <person name="Jeong D.H."/>
            <person name="Jing Y."/>
            <person name="Jocker A."/>
            <person name="Kenton S.M."/>
            <person name="Kim D.J."/>
            <person name="Klee K."/>
            <person name="Lai H."/>
            <person name="Lang C."/>
            <person name="Lin S."/>
            <person name="Macmil S.L."/>
            <person name="Magdelenat G."/>
            <person name="Matthews L."/>
            <person name="McCorrison J."/>
            <person name="Monaghan E.L."/>
            <person name="Mun J.H."/>
            <person name="Najar F.Z."/>
            <person name="Nicholson C."/>
            <person name="Noirot C."/>
            <person name="O'Bleness M."/>
            <person name="Paule C.R."/>
            <person name="Poulain J."/>
            <person name="Prion F."/>
            <person name="Qin B."/>
            <person name="Qu C."/>
            <person name="Retzel E.F."/>
            <person name="Riddle C."/>
            <person name="Sallet E."/>
            <person name="Samain S."/>
            <person name="Samson N."/>
            <person name="Sanders I."/>
            <person name="Saurat O."/>
            <person name="Scarpelli C."/>
            <person name="Schiex T."/>
            <person name="Segurens B."/>
            <person name="Severin A.J."/>
            <person name="Sherrier D.J."/>
            <person name="Shi R."/>
            <person name="Sims S."/>
            <person name="Singer S.R."/>
            <person name="Sinharoy S."/>
            <person name="Sterck L."/>
            <person name="Viollet A."/>
            <person name="Wang B.B."/>
            <person name="Wang K."/>
            <person name="Wang M."/>
            <person name="Wang X."/>
            <person name="Warfsmann J."/>
            <person name="Weissenbach J."/>
            <person name="White D.D."/>
            <person name="White J.D."/>
            <person name="Wiley G.B."/>
            <person name="Wincker P."/>
            <person name="Xing Y."/>
            <person name="Yang L."/>
            <person name="Yao Z."/>
            <person name="Ying F."/>
            <person name="Zhai J."/>
            <person name="Zhou L."/>
            <person name="Zuber A."/>
            <person name="Denarie J."/>
            <person name="Dixon R.A."/>
            <person name="May G.D."/>
            <person name="Schwartz D.C."/>
            <person name="Rogers J."/>
            <person name="Quetier F."/>
            <person name="Town C.D."/>
            <person name="Roe B.A."/>
        </authorList>
    </citation>
    <scope>NUCLEOTIDE SEQUENCE [LARGE SCALE GENOMIC DNA]</scope>
    <source>
        <strain evidence="2">A17</strain>
        <strain evidence="4 5">cv. Jemalong A17</strain>
    </source>
</reference>
<protein>
    <submittedName>
        <fullName evidence="1 4">Uncharacterized protein</fullName>
    </submittedName>
</protein>
<dbReference type="EMBL" id="CM001223">
    <property type="protein sequence ID" value="AES82467.1"/>
    <property type="molecule type" value="Genomic_DNA"/>
</dbReference>
<accession>A2Q328</accession>
<organism evidence="1">
    <name type="scientific">Medicago truncatula</name>
    <name type="common">Barrel medic</name>
    <name type="synonym">Medicago tribuloides</name>
    <dbReference type="NCBI Taxonomy" id="3880"/>
    <lineage>
        <taxon>Eukaryota</taxon>
        <taxon>Viridiplantae</taxon>
        <taxon>Streptophyta</taxon>
        <taxon>Embryophyta</taxon>
        <taxon>Tracheophyta</taxon>
        <taxon>Spermatophyta</taxon>
        <taxon>Magnoliopsida</taxon>
        <taxon>eudicotyledons</taxon>
        <taxon>Gunneridae</taxon>
        <taxon>Pentapetalae</taxon>
        <taxon>rosids</taxon>
        <taxon>fabids</taxon>
        <taxon>Fabales</taxon>
        <taxon>Fabaceae</taxon>
        <taxon>Papilionoideae</taxon>
        <taxon>50 kb inversion clade</taxon>
        <taxon>NPAAA clade</taxon>
        <taxon>Hologalegina</taxon>
        <taxon>IRL clade</taxon>
        <taxon>Trifolieae</taxon>
        <taxon>Medicago</taxon>
    </lineage>
</organism>
<dbReference type="EMBL" id="AC154391">
    <property type="protein sequence ID" value="ABN08028.1"/>
    <property type="molecule type" value="Genomic_DNA"/>
</dbReference>
<gene>
    <name evidence="2" type="ordered locus">MTR_7g113090</name>
    <name evidence="1" type="ORF">MtrDRAFT_AC154391g14v2</name>
    <name evidence="3" type="ORF">MtrunA17_Chr7g0272551</name>
</gene>
<name>A2Q328_MEDTR</name>
<dbReference type="PaxDb" id="3880-AES82467"/>
<dbReference type="Proteomes" id="UP000002051">
    <property type="component" value="Unassembled WGS sequence"/>
</dbReference>
<dbReference type="EnsemblPlants" id="AES82467">
    <property type="protein sequence ID" value="AES82467"/>
    <property type="gene ID" value="MTR_7g113090"/>
</dbReference>
<reference evidence="2 5" key="4">
    <citation type="journal article" date="2014" name="BMC Genomics">
        <title>An improved genome release (version Mt4.0) for the model legume Medicago truncatula.</title>
        <authorList>
            <person name="Tang H."/>
            <person name="Krishnakumar V."/>
            <person name="Bidwell S."/>
            <person name="Rosen B."/>
            <person name="Chan A."/>
            <person name="Zhou S."/>
            <person name="Gentzbittel L."/>
            <person name="Childs K.L."/>
            <person name="Yandell M."/>
            <person name="Gundlach H."/>
            <person name="Mayer K.F."/>
            <person name="Schwartz D.C."/>
            <person name="Town C.D."/>
        </authorList>
    </citation>
    <scope>GENOME REANNOTATION</scope>
    <source>
        <strain evidence="4 5">cv. Jemalong A17</strain>
    </source>
</reference>
<evidence type="ECO:0000313" key="3">
    <source>
        <dbReference type="EMBL" id="RHN49254.1"/>
    </source>
</evidence>
<evidence type="ECO:0000313" key="5">
    <source>
        <dbReference type="Proteomes" id="UP000002051"/>
    </source>
</evidence>
<dbReference type="EMBL" id="PSQE01000007">
    <property type="protein sequence ID" value="RHN49254.1"/>
    <property type="molecule type" value="Genomic_DNA"/>
</dbReference>
<evidence type="ECO:0000313" key="1">
    <source>
        <dbReference type="EMBL" id="ABN08028.1"/>
    </source>
</evidence>
<proteinExistence type="predicted"/>
<dbReference type="Proteomes" id="UP000265566">
    <property type="component" value="Chromosome 7"/>
</dbReference>
<sequence>MWRQENSSWATKPSQKDKEVATRIILHLNIRISCKISYGGSTTLDLFNCLNQIPENRIFDIGFLDSYFPGM</sequence>
<dbReference type="AlphaFoldDB" id="A2Q328"/>
<reference evidence="3" key="6">
    <citation type="journal article" date="2018" name="Nat. Plants">
        <title>Whole-genome landscape of Medicago truncatula symbiotic genes.</title>
        <authorList>
            <person name="Pecrix Y."/>
            <person name="Gamas P."/>
            <person name="Carrere S."/>
        </authorList>
    </citation>
    <scope>NUCLEOTIDE SEQUENCE</scope>
    <source>
        <tissue evidence="3">Leaves</tissue>
    </source>
</reference>
<dbReference type="HOGENOM" id="CLU_2743883_0_0_1"/>
<dbReference type="Gramene" id="rna44066">
    <property type="protein sequence ID" value="RHN49254.1"/>
    <property type="gene ID" value="gene44066"/>
</dbReference>
<evidence type="ECO:0000313" key="4">
    <source>
        <dbReference type="EnsemblPlants" id="AES82467"/>
    </source>
</evidence>
<keyword evidence="5" id="KW-1185">Reference proteome</keyword>
<evidence type="ECO:0000313" key="2">
    <source>
        <dbReference type="EMBL" id="AES82467.1"/>
    </source>
</evidence>